<evidence type="ECO:0000313" key="6">
    <source>
        <dbReference type="EMBL" id="RBP47349.1"/>
    </source>
</evidence>
<dbReference type="PANTHER" id="PTHR43687">
    <property type="entry name" value="ADENYLYLSULFATE REDUCTASE, BETA SUBUNIT"/>
    <property type="match status" value="1"/>
</dbReference>
<comment type="caution">
    <text evidence="6">The sequence shown here is derived from an EMBL/GenBank/DDBJ whole genome shotgun (WGS) entry which is preliminary data.</text>
</comment>
<dbReference type="SUPFAM" id="SSF54862">
    <property type="entry name" value="4Fe-4S ferredoxins"/>
    <property type="match status" value="1"/>
</dbReference>
<name>A0A366HUJ6_9BACT</name>
<dbReference type="RefSeq" id="WP_113956289.1">
    <property type="nucleotide sequence ID" value="NZ_QNRR01000001.1"/>
</dbReference>
<reference evidence="6 7" key="1">
    <citation type="submission" date="2018-06" db="EMBL/GenBank/DDBJ databases">
        <title>Genomic Encyclopedia of Type Strains, Phase IV (KMG-IV): sequencing the most valuable type-strain genomes for metagenomic binning, comparative biology and taxonomic classification.</title>
        <authorList>
            <person name="Goeker M."/>
        </authorList>
    </citation>
    <scope>NUCLEOTIDE SEQUENCE [LARGE SCALE GENOMIC DNA]</scope>
    <source>
        <strain evidence="6 7">DSM 25532</strain>
    </source>
</reference>
<dbReference type="GO" id="GO:0046872">
    <property type="term" value="F:metal ion binding"/>
    <property type="evidence" value="ECO:0007669"/>
    <property type="project" value="UniProtKB-KW"/>
</dbReference>
<evidence type="ECO:0000259" key="5">
    <source>
        <dbReference type="PROSITE" id="PS51379"/>
    </source>
</evidence>
<protein>
    <submittedName>
        <fullName evidence="6">Pyruvate/2-oxoacid:ferredoxin oxidoreductase delta subunit</fullName>
    </submittedName>
</protein>
<evidence type="ECO:0000256" key="3">
    <source>
        <dbReference type="ARBA" id="ARBA00023004"/>
    </source>
</evidence>
<keyword evidence="3" id="KW-0408">Iron</keyword>
<dbReference type="OrthoDB" id="9807879at2"/>
<dbReference type="EMBL" id="QNRR01000001">
    <property type="protein sequence ID" value="RBP47349.1"/>
    <property type="molecule type" value="Genomic_DNA"/>
</dbReference>
<evidence type="ECO:0000313" key="7">
    <source>
        <dbReference type="Proteomes" id="UP000253426"/>
    </source>
</evidence>
<dbReference type="Proteomes" id="UP000253426">
    <property type="component" value="Unassembled WGS sequence"/>
</dbReference>
<dbReference type="InterPro" id="IPR050572">
    <property type="entry name" value="Fe-S_Ferredoxin"/>
</dbReference>
<accession>A0A366HUJ6</accession>
<proteinExistence type="predicted"/>
<dbReference type="InterPro" id="IPR017896">
    <property type="entry name" value="4Fe4S_Fe-S-bd"/>
</dbReference>
<keyword evidence="4" id="KW-0411">Iron-sulfur</keyword>
<feature type="domain" description="4Fe-4S ferredoxin-type" evidence="5">
    <location>
        <begin position="117"/>
        <end position="146"/>
    </location>
</feature>
<dbReference type="PROSITE" id="PS51379">
    <property type="entry name" value="4FE4S_FER_2"/>
    <property type="match status" value="2"/>
</dbReference>
<gene>
    <name evidence="6" type="ORF">DES53_101146</name>
</gene>
<keyword evidence="7" id="KW-1185">Reference proteome</keyword>
<keyword evidence="6" id="KW-0670">Pyruvate</keyword>
<dbReference type="GO" id="GO:0051539">
    <property type="term" value="F:4 iron, 4 sulfur cluster binding"/>
    <property type="evidence" value="ECO:0007669"/>
    <property type="project" value="UniProtKB-KW"/>
</dbReference>
<keyword evidence="2" id="KW-0479">Metal-binding</keyword>
<evidence type="ECO:0000256" key="4">
    <source>
        <dbReference type="ARBA" id="ARBA00023014"/>
    </source>
</evidence>
<feature type="domain" description="4Fe-4S ferredoxin-type" evidence="5">
    <location>
        <begin position="147"/>
        <end position="178"/>
    </location>
</feature>
<evidence type="ECO:0000256" key="1">
    <source>
        <dbReference type="ARBA" id="ARBA00022485"/>
    </source>
</evidence>
<keyword evidence="1" id="KW-0004">4Fe-4S</keyword>
<sequence length="284" mass="30966">MITHTARPLRVVLYEGNGAIPLSAEARTQVMIALLDKGYVVTRATAQGGGAMPHDDRSLLVLGLFPEKQAPNLEDVTGQVSIQSRDITGLDAESVLELVEKVRGAEPMNQPGTWKPWFPVIDYSRCTNCMQCLSFCLFDVYSVSNAGKIQVENNDNCKTNCPACSRVCPEVAIMFPKYSAGPINGDVVNDDDLRREKMKVDITSLLGGDIYSRLRDRSEAAKSRFSKERSADKALDERKKCLTKMAQDGFIPAEVLAALPSPDEIMRKATEAQAKAAAALAPNA</sequence>
<organism evidence="6 7">
    <name type="scientific">Roseimicrobium gellanilyticum</name>
    <dbReference type="NCBI Taxonomy" id="748857"/>
    <lineage>
        <taxon>Bacteria</taxon>
        <taxon>Pseudomonadati</taxon>
        <taxon>Verrucomicrobiota</taxon>
        <taxon>Verrucomicrobiia</taxon>
        <taxon>Verrucomicrobiales</taxon>
        <taxon>Verrucomicrobiaceae</taxon>
        <taxon>Roseimicrobium</taxon>
    </lineage>
</organism>
<evidence type="ECO:0000256" key="2">
    <source>
        <dbReference type="ARBA" id="ARBA00022723"/>
    </source>
</evidence>
<dbReference type="AlphaFoldDB" id="A0A366HUJ6"/>
<dbReference type="Gene3D" id="3.30.70.20">
    <property type="match status" value="1"/>
</dbReference>
<dbReference type="PANTHER" id="PTHR43687:SF1">
    <property type="entry name" value="FERREDOXIN III"/>
    <property type="match status" value="1"/>
</dbReference>